<feature type="region of interest" description="Disordered" evidence="12">
    <location>
        <begin position="392"/>
        <end position="412"/>
    </location>
</feature>
<evidence type="ECO:0000256" key="3">
    <source>
        <dbReference type="ARBA" id="ARBA00022695"/>
    </source>
</evidence>
<accession>A0A7C5ELJ5</accession>
<sequence>MTYQVLARKWRPQTFEEVVGQEPITRTLKNAIAQGRVAHAFLFSGPRGVGKTSVARILAKALNCLQGPTPTPCNVCQVCQEITVGSSMDVLEIDGASNRGIDEVRDLREKIKYLPVDGKYKVYIIDEVHMLTKEAFNALLKTLEEPPPHALFILATTEPHKVPVTIMSRCQRYDFRRIPTSLIQEHLKKLVEREGWSLEEEGLTLIAREAEGSLRDAQGFLDQVVTFGGERVSATEVAKILGVTDRGALLSALQAIIQPDGPALLELVDQLYTEGHDLKRFYQDLVLYARHLLLAGLHPEARHLAEVADAEWEELVRLARGRPLSHLHNLLTVLLQGEEDLKRTPQPRLALEILLLRLIHLEPLMPVAEWLRRLEALEARLGQGLVSSEVPQATEGKVSEGQVSPTWSPAKDLSSENLSSRWQAFLKFIREEEGGPLFAKLSRANLTDIRDHTLVVTGDRTLSLSGARQKTRLQELVQRFFGPSYTVRLEISAQESPSPPNSPSPRKGAFDLAALKQQALEIFGGQWLTPENPEKQEDRE</sequence>
<dbReference type="EC" id="2.7.7.7" evidence="11"/>
<keyword evidence="7" id="KW-0862">Zinc</keyword>
<evidence type="ECO:0000256" key="4">
    <source>
        <dbReference type="ARBA" id="ARBA00022705"/>
    </source>
</evidence>
<dbReference type="InterPro" id="IPR022754">
    <property type="entry name" value="DNA_pol_III_gamma-3"/>
</dbReference>
<dbReference type="InterPro" id="IPR027417">
    <property type="entry name" value="P-loop_NTPase"/>
</dbReference>
<dbReference type="GO" id="GO:0003887">
    <property type="term" value="F:DNA-directed DNA polymerase activity"/>
    <property type="evidence" value="ECO:0007669"/>
    <property type="project" value="UniProtKB-KW"/>
</dbReference>
<dbReference type="CDD" id="cd00009">
    <property type="entry name" value="AAA"/>
    <property type="match status" value="1"/>
</dbReference>
<dbReference type="AlphaFoldDB" id="A0A7C5ELJ5"/>
<dbReference type="NCBIfam" id="TIGR02397">
    <property type="entry name" value="dnaX_nterm"/>
    <property type="match status" value="1"/>
</dbReference>
<dbReference type="GO" id="GO:0009360">
    <property type="term" value="C:DNA polymerase III complex"/>
    <property type="evidence" value="ECO:0007669"/>
    <property type="project" value="InterPro"/>
</dbReference>
<dbReference type="CDD" id="cd18137">
    <property type="entry name" value="HLD_clamp_pol_III_gamma_tau"/>
    <property type="match status" value="1"/>
</dbReference>
<dbReference type="FunFam" id="1.10.8.60:FF:000013">
    <property type="entry name" value="DNA polymerase III subunit gamma/tau"/>
    <property type="match status" value="1"/>
</dbReference>
<evidence type="ECO:0000256" key="9">
    <source>
        <dbReference type="ARBA" id="ARBA00022932"/>
    </source>
</evidence>
<dbReference type="FunFam" id="3.40.50.300:FF:000014">
    <property type="entry name" value="DNA polymerase III subunit gamma/tau"/>
    <property type="match status" value="1"/>
</dbReference>
<comment type="function">
    <text evidence="11">DNA polymerase III is a complex, multichain enzyme responsible for most of the replicative synthesis in bacteria. This DNA polymerase also exhibits 3' to 5' exonuclease activity.</text>
</comment>
<dbReference type="Pfam" id="PF12169">
    <property type="entry name" value="DNA_pol3_gamma3"/>
    <property type="match status" value="1"/>
</dbReference>
<dbReference type="InterPro" id="IPR012763">
    <property type="entry name" value="DNA_pol_III_sug/sutau_N"/>
</dbReference>
<evidence type="ECO:0000256" key="1">
    <source>
        <dbReference type="ARBA" id="ARBA00006360"/>
    </source>
</evidence>
<keyword evidence="9 11" id="KW-0239">DNA-directed DNA polymerase</keyword>
<dbReference type="SMART" id="SM00382">
    <property type="entry name" value="AAA"/>
    <property type="match status" value="1"/>
</dbReference>
<dbReference type="InterPro" id="IPR050238">
    <property type="entry name" value="DNA_Rep/Repair_Clamp_Loader"/>
</dbReference>
<dbReference type="GO" id="GO:0003677">
    <property type="term" value="F:DNA binding"/>
    <property type="evidence" value="ECO:0007669"/>
    <property type="project" value="InterPro"/>
</dbReference>
<dbReference type="GO" id="GO:0006261">
    <property type="term" value="P:DNA-templated DNA replication"/>
    <property type="evidence" value="ECO:0007669"/>
    <property type="project" value="TreeGrafter"/>
</dbReference>
<dbReference type="SUPFAM" id="SSF52540">
    <property type="entry name" value="P-loop containing nucleoside triphosphate hydrolases"/>
    <property type="match status" value="1"/>
</dbReference>
<reference evidence="14" key="1">
    <citation type="journal article" date="2020" name="mSystems">
        <title>Genome- and Community-Level Interaction Insights into Carbon Utilization and Element Cycling Functions of Hydrothermarchaeota in Hydrothermal Sediment.</title>
        <authorList>
            <person name="Zhou Z."/>
            <person name="Liu Y."/>
            <person name="Xu W."/>
            <person name="Pan J."/>
            <person name="Luo Z.H."/>
            <person name="Li M."/>
        </authorList>
    </citation>
    <scope>NUCLEOTIDE SEQUENCE [LARGE SCALE GENOMIC DNA]</scope>
    <source>
        <strain evidence="14">SpSt-853</strain>
    </source>
</reference>
<evidence type="ECO:0000256" key="12">
    <source>
        <dbReference type="SAM" id="MobiDB-lite"/>
    </source>
</evidence>
<dbReference type="SUPFAM" id="SSF48019">
    <property type="entry name" value="post-AAA+ oligomerization domain-like"/>
    <property type="match status" value="1"/>
</dbReference>
<comment type="caution">
    <text evidence="14">The sequence shown here is derived from an EMBL/GenBank/DDBJ whole genome shotgun (WGS) entry which is preliminary data.</text>
</comment>
<feature type="domain" description="AAA+ ATPase" evidence="13">
    <location>
        <begin position="37"/>
        <end position="179"/>
    </location>
</feature>
<dbReference type="InterPro" id="IPR045085">
    <property type="entry name" value="HLD_clamp_pol_III_gamma_tau"/>
</dbReference>
<gene>
    <name evidence="11 14" type="primary">dnaX</name>
    <name evidence="14" type="ORF">ENW48_02520</name>
</gene>
<keyword evidence="6 11" id="KW-0547">Nucleotide-binding</keyword>
<organism evidence="14">
    <name type="scientific">Desulfobacca acetoxidans</name>
    <dbReference type="NCBI Taxonomy" id="60893"/>
    <lineage>
        <taxon>Bacteria</taxon>
        <taxon>Pseudomonadati</taxon>
        <taxon>Thermodesulfobacteriota</taxon>
        <taxon>Desulfobaccia</taxon>
        <taxon>Desulfobaccales</taxon>
        <taxon>Desulfobaccaceae</taxon>
        <taxon>Desulfobacca</taxon>
    </lineage>
</organism>
<evidence type="ECO:0000313" key="14">
    <source>
        <dbReference type="EMBL" id="HGZ11079.1"/>
    </source>
</evidence>
<evidence type="ECO:0000256" key="10">
    <source>
        <dbReference type="ARBA" id="ARBA00049244"/>
    </source>
</evidence>
<dbReference type="GO" id="GO:0005524">
    <property type="term" value="F:ATP binding"/>
    <property type="evidence" value="ECO:0007669"/>
    <property type="project" value="UniProtKB-KW"/>
</dbReference>
<comment type="catalytic activity">
    <reaction evidence="10 11">
        <text>DNA(n) + a 2'-deoxyribonucleoside 5'-triphosphate = DNA(n+1) + diphosphate</text>
        <dbReference type="Rhea" id="RHEA:22508"/>
        <dbReference type="Rhea" id="RHEA-COMP:17339"/>
        <dbReference type="Rhea" id="RHEA-COMP:17340"/>
        <dbReference type="ChEBI" id="CHEBI:33019"/>
        <dbReference type="ChEBI" id="CHEBI:61560"/>
        <dbReference type="ChEBI" id="CHEBI:173112"/>
        <dbReference type="EC" id="2.7.7.7"/>
    </reaction>
</comment>
<evidence type="ECO:0000256" key="11">
    <source>
        <dbReference type="RuleBase" id="RU364063"/>
    </source>
</evidence>
<evidence type="ECO:0000256" key="2">
    <source>
        <dbReference type="ARBA" id="ARBA00022679"/>
    </source>
</evidence>
<keyword evidence="5" id="KW-0479">Metal-binding</keyword>
<dbReference type="PANTHER" id="PTHR11669">
    <property type="entry name" value="REPLICATION FACTOR C / DNA POLYMERASE III GAMMA-TAU SUBUNIT"/>
    <property type="match status" value="1"/>
</dbReference>
<evidence type="ECO:0000259" key="13">
    <source>
        <dbReference type="SMART" id="SM00382"/>
    </source>
</evidence>
<dbReference type="Gene3D" id="1.10.8.60">
    <property type="match status" value="1"/>
</dbReference>
<keyword evidence="3 11" id="KW-0548">Nucleotidyltransferase</keyword>
<comment type="subunit">
    <text evidence="11">DNA polymerase III contains a core (composed of alpha, epsilon and theta chains) that associates with a tau subunit. This core dimerizes to form the POLIII' complex. PolIII' associates with the gamma complex (composed of gamma, delta, delta', psi and chi chains) and with the beta chain to form the complete DNA polymerase III complex.</text>
</comment>
<evidence type="ECO:0000256" key="8">
    <source>
        <dbReference type="ARBA" id="ARBA00022840"/>
    </source>
</evidence>
<dbReference type="GO" id="GO:0046872">
    <property type="term" value="F:metal ion binding"/>
    <property type="evidence" value="ECO:0007669"/>
    <property type="project" value="UniProtKB-KW"/>
</dbReference>
<dbReference type="InterPro" id="IPR003593">
    <property type="entry name" value="AAA+_ATPase"/>
</dbReference>
<evidence type="ECO:0000256" key="6">
    <source>
        <dbReference type="ARBA" id="ARBA00022741"/>
    </source>
</evidence>
<dbReference type="NCBIfam" id="NF004046">
    <property type="entry name" value="PRK05563.1"/>
    <property type="match status" value="1"/>
</dbReference>
<dbReference type="Pfam" id="PF22608">
    <property type="entry name" value="DNAX_ATPase_lid"/>
    <property type="match status" value="1"/>
</dbReference>
<keyword evidence="2 11" id="KW-0808">Transferase</keyword>
<protein>
    <recommendedName>
        <fullName evidence="11">DNA polymerase III subunit gamma/tau</fullName>
        <ecNumber evidence="11">2.7.7.7</ecNumber>
    </recommendedName>
</protein>
<evidence type="ECO:0000256" key="5">
    <source>
        <dbReference type="ARBA" id="ARBA00022723"/>
    </source>
</evidence>
<keyword evidence="8 11" id="KW-0067">ATP-binding</keyword>
<keyword evidence="4 11" id="KW-0235">DNA replication</keyword>
<dbReference type="Gene3D" id="1.20.272.10">
    <property type="match status" value="1"/>
</dbReference>
<name>A0A7C5ELJ5_9BACT</name>
<evidence type="ECO:0000256" key="7">
    <source>
        <dbReference type="ARBA" id="ARBA00022833"/>
    </source>
</evidence>
<dbReference type="InterPro" id="IPR008921">
    <property type="entry name" value="DNA_pol3_clamp-load_cplx_C"/>
</dbReference>
<dbReference type="PRINTS" id="PR00300">
    <property type="entry name" value="CLPPROTEASEA"/>
</dbReference>
<dbReference type="Pfam" id="PF13177">
    <property type="entry name" value="DNA_pol3_delta2"/>
    <property type="match status" value="1"/>
</dbReference>
<dbReference type="Gene3D" id="3.40.50.300">
    <property type="entry name" value="P-loop containing nucleotide triphosphate hydrolases"/>
    <property type="match status" value="1"/>
</dbReference>
<comment type="similarity">
    <text evidence="1 11">Belongs to the DnaX/STICHEL family.</text>
</comment>
<dbReference type="PANTHER" id="PTHR11669:SF0">
    <property type="entry name" value="PROTEIN STICHEL-LIKE 2"/>
    <property type="match status" value="1"/>
</dbReference>
<dbReference type="EMBL" id="DTKJ01000016">
    <property type="protein sequence ID" value="HGZ11079.1"/>
    <property type="molecule type" value="Genomic_DNA"/>
</dbReference>
<dbReference type="InterPro" id="IPR001270">
    <property type="entry name" value="ClpA/B"/>
</dbReference>
<proteinExistence type="inferred from homology"/>